<keyword evidence="2" id="KW-0378">Hydrolase</keyword>
<accession>A0ABV1KY96</accession>
<keyword evidence="3" id="KW-0143">Chaperone</keyword>
<dbReference type="RefSeq" id="WP_232184749.1">
    <property type="nucleotide sequence ID" value="NZ_JAIOAP010000003.1"/>
</dbReference>
<dbReference type="InterPro" id="IPR011629">
    <property type="entry name" value="CobW-like_C"/>
</dbReference>
<evidence type="ECO:0000256" key="1">
    <source>
        <dbReference type="ARBA" id="ARBA00022741"/>
    </source>
</evidence>
<evidence type="ECO:0000256" key="4">
    <source>
        <dbReference type="ARBA" id="ARBA00034320"/>
    </source>
</evidence>
<dbReference type="Gene3D" id="3.40.50.300">
    <property type="entry name" value="P-loop containing nucleotide triphosphate hydrolases"/>
    <property type="match status" value="1"/>
</dbReference>
<dbReference type="InterPro" id="IPR036627">
    <property type="entry name" value="CobW-likC_sf"/>
</dbReference>
<dbReference type="PANTHER" id="PTHR13748:SF62">
    <property type="entry name" value="COBW DOMAIN-CONTAINING PROTEIN"/>
    <property type="match status" value="1"/>
</dbReference>
<dbReference type="Pfam" id="PF02492">
    <property type="entry name" value="cobW"/>
    <property type="match status" value="1"/>
</dbReference>
<organism evidence="8 9">
    <name type="scientific">Cohnella silvisoli</name>
    <dbReference type="NCBI Taxonomy" id="2873699"/>
    <lineage>
        <taxon>Bacteria</taxon>
        <taxon>Bacillati</taxon>
        <taxon>Bacillota</taxon>
        <taxon>Bacilli</taxon>
        <taxon>Bacillales</taxon>
        <taxon>Paenibacillaceae</taxon>
        <taxon>Cohnella</taxon>
    </lineage>
</organism>
<evidence type="ECO:0000256" key="3">
    <source>
        <dbReference type="ARBA" id="ARBA00023186"/>
    </source>
</evidence>
<evidence type="ECO:0000313" key="8">
    <source>
        <dbReference type="EMBL" id="MEQ4485045.1"/>
    </source>
</evidence>
<dbReference type="Proteomes" id="UP001493487">
    <property type="component" value="Unassembled WGS sequence"/>
</dbReference>
<comment type="similarity">
    <text evidence="4">Belongs to the SIMIBI class G3E GTPase family. ZNG1 subfamily.</text>
</comment>
<dbReference type="SUPFAM" id="SSF52540">
    <property type="entry name" value="P-loop containing nucleoside triphosphate hydrolases"/>
    <property type="match status" value="1"/>
</dbReference>
<comment type="catalytic activity">
    <reaction evidence="5">
        <text>GTP + H2O = GDP + phosphate + H(+)</text>
        <dbReference type="Rhea" id="RHEA:19669"/>
        <dbReference type="ChEBI" id="CHEBI:15377"/>
        <dbReference type="ChEBI" id="CHEBI:15378"/>
        <dbReference type="ChEBI" id="CHEBI:37565"/>
        <dbReference type="ChEBI" id="CHEBI:43474"/>
        <dbReference type="ChEBI" id="CHEBI:58189"/>
    </reaction>
    <physiologicalReaction direction="left-to-right" evidence="5">
        <dbReference type="Rhea" id="RHEA:19670"/>
    </physiologicalReaction>
</comment>
<gene>
    <name evidence="8" type="ORF">QJS35_21895</name>
</gene>
<dbReference type="CDD" id="cd03112">
    <property type="entry name" value="CobW-like"/>
    <property type="match status" value="1"/>
</dbReference>
<dbReference type="Gene3D" id="3.30.1220.10">
    <property type="entry name" value="CobW-like, C-terminal domain"/>
    <property type="match status" value="1"/>
</dbReference>
<dbReference type="Pfam" id="PF07683">
    <property type="entry name" value="CobW_C"/>
    <property type="match status" value="1"/>
</dbReference>
<protein>
    <submittedName>
        <fullName evidence="8">GTP-binding protein</fullName>
    </submittedName>
</protein>
<sequence>MNATVIPVYVLTGFLGSGKTTLLNRILEEAKARGIKPAILLNEVGDVNVEGQLIEKDIPMSEVLGGCICCTSRGDLGLELVQLAQEHQPDVIWIESTGVAQPLEIMDGVTEASLYAKLELKNVVTVVDARHLLDRLRIGSGKTFKLMKEQIQAANLLVLNKIDLVSEEDLSEVHDSITDWNPYAEVVKTVRSELDPAILYAEHDKLNYCEHSDKDHVHDEFCGHDHTHEHEHEHPHVHHSLHDHVNVVTYYFKGNVDSNAFEAFLKQLPDEIYRAKGIVAFQDTVSLFLFQYAYREIDFLRITPQKSVNHVAVFIGEGFSQSELISQLEQLDVLA</sequence>
<dbReference type="EMBL" id="JASKHM010000013">
    <property type="protein sequence ID" value="MEQ4485045.1"/>
    <property type="molecule type" value="Genomic_DNA"/>
</dbReference>
<evidence type="ECO:0000313" key="9">
    <source>
        <dbReference type="Proteomes" id="UP001493487"/>
    </source>
</evidence>
<dbReference type="PANTHER" id="PTHR13748">
    <property type="entry name" value="COBW-RELATED"/>
    <property type="match status" value="1"/>
</dbReference>
<proteinExistence type="inferred from homology"/>
<evidence type="ECO:0000259" key="7">
    <source>
        <dbReference type="Pfam" id="PF07683"/>
    </source>
</evidence>
<feature type="domain" description="CobW C-terminal" evidence="7">
    <location>
        <begin position="247"/>
        <end position="330"/>
    </location>
</feature>
<dbReference type="InterPro" id="IPR027417">
    <property type="entry name" value="P-loop_NTPase"/>
</dbReference>
<comment type="caution">
    <text evidence="8">The sequence shown here is derived from an EMBL/GenBank/DDBJ whole genome shotgun (WGS) entry which is preliminary data.</text>
</comment>
<evidence type="ECO:0000256" key="5">
    <source>
        <dbReference type="ARBA" id="ARBA00049117"/>
    </source>
</evidence>
<dbReference type="SUPFAM" id="SSF90002">
    <property type="entry name" value="Hypothetical protein YjiA, C-terminal domain"/>
    <property type="match status" value="1"/>
</dbReference>
<dbReference type="InterPro" id="IPR003495">
    <property type="entry name" value="CobW/HypB/UreG_nucleotide-bd"/>
</dbReference>
<keyword evidence="1" id="KW-0547">Nucleotide-binding</keyword>
<dbReference type="InterPro" id="IPR051316">
    <property type="entry name" value="Zinc-reg_GTPase_activator"/>
</dbReference>
<name>A0ABV1KY96_9BACL</name>
<evidence type="ECO:0000259" key="6">
    <source>
        <dbReference type="Pfam" id="PF02492"/>
    </source>
</evidence>
<feature type="domain" description="CobW/HypB/UreG nucleotide-binding" evidence="6">
    <location>
        <begin position="7"/>
        <end position="187"/>
    </location>
</feature>
<keyword evidence="9" id="KW-1185">Reference proteome</keyword>
<evidence type="ECO:0000256" key="2">
    <source>
        <dbReference type="ARBA" id="ARBA00022801"/>
    </source>
</evidence>
<reference evidence="8 9" key="1">
    <citation type="journal article" date="2023" name="Genome Announc.">
        <title>Pan-Genome Analyses of the Genus Cohnella and Proposal of the Novel Species Cohnella silvisoli sp. nov., Isolated from Forest Soil.</title>
        <authorList>
            <person name="Wang C."/>
            <person name="Mao L."/>
            <person name="Bao G."/>
            <person name="Zhu H."/>
        </authorList>
    </citation>
    <scope>NUCLEOTIDE SEQUENCE [LARGE SCALE GENOMIC DNA]</scope>
    <source>
        <strain evidence="8 9">NL03-T5-1</strain>
    </source>
</reference>